<sequence>MEPRGDASPKGKVFTGTKNRKLRREDRKTPEPKASHITQRMPSCALDSHLSEGERKSVDRSPLDNVN</sequence>
<accession>A0A3P6FZN9</accession>
<protein>
    <submittedName>
        <fullName evidence="2">Uncharacterized protein</fullName>
    </submittedName>
</protein>
<dbReference type="EMBL" id="LR031879">
    <property type="protein sequence ID" value="VDD58080.1"/>
    <property type="molecule type" value="Genomic_DNA"/>
</dbReference>
<evidence type="ECO:0000313" key="2">
    <source>
        <dbReference type="EMBL" id="VDD58080.1"/>
    </source>
</evidence>
<feature type="compositionally biased region" description="Basic and acidic residues" evidence="1">
    <location>
        <begin position="23"/>
        <end position="34"/>
    </location>
</feature>
<feature type="compositionally biased region" description="Basic and acidic residues" evidence="1">
    <location>
        <begin position="49"/>
        <end position="67"/>
    </location>
</feature>
<dbReference type="AlphaFoldDB" id="A0A3P6FZN9"/>
<organism evidence="2">
    <name type="scientific">Brassica oleracea</name>
    <name type="common">Wild cabbage</name>
    <dbReference type="NCBI Taxonomy" id="3712"/>
    <lineage>
        <taxon>Eukaryota</taxon>
        <taxon>Viridiplantae</taxon>
        <taxon>Streptophyta</taxon>
        <taxon>Embryophyta</taxon>
        <taxon>Tracheophyta</taxon>
        <taxon>Spermatophyta</taxon>
        <taxon>Magnoliopsida</taxon>
        <taxon>eudicotyledons</taxon>
        <taxon>Gunneridae</taxon>
        <taxon>Pentapetalae</taxon>
        <taxon>rosids</taxon>
        <taxon>malvids</taxon>
        <taxon>Brassicales</taxon>
        <taxon>Brassicaceae</taxon>
        <taxon>Brassiceae</taxon>
        <taxon>Brassica</taxon>
    </lineage>
</organism>
<gene>
    <name evidence="2" type="ORF">BOLC8T51309H</name>
</gene>
<feature type="region of interest" description="Disordered" evidence="1">
    <location>
        <begin position="1"/>
        <end position="67"/>
    </location>
</feature>
<name>A0A3P6FZN9_BRAOL</name>
<proteinExistence type="predicted"/>
<reference evidence="2" key="1">
    <citation type="submission" date="2018-11" db="EMBL/GenBank/DDBJ databases">
        <authorList>
            <consortium name="Genoscope - CEA"/>
            <person name="William W."/>
        </authorList>
    </citation>
    <scope>NUCLEOTIDE SEQUENCE</scope>
</reference>
<evidence type="ECO:0000256" key="1">
    <source>
        <dbReference type="SAM" id="MobiDB-lite"/>
    </source>
</evidence>